<keyword evidence="1" id="KW-0614">Plasmid</keyword>
<geneLocation type="plasmid" evidence="1 2">
    <name>unnamed1</name>
</geneLocation>
<gene>
    <name evidence="1" type="ORF">MUO15_21385</name>
</gene>
<organism evidence="1 2">
    <name type="scientific">Halobacillus amylolyticus</name>
    <dbReference type="NCBI Taxonomy" id="2932259"/>
    <lineage>
        <taxon>Bacteria</taxon>
        <taxon>Bacillati</taxon>
        <taxon>Bacillota</taxon>
        <taxon>Bacilli</taxon>
        <taxon>Bacillales</taxon>
        <taxon>Bacillaceae</taxon>
        <taxon>Halobacillus</taxon>
    </lineage>
</organism>
<accession>A0ABY4HGR2</accession>
<dbReference type="Proteomes" id="UP000830326">
    <property type="component" value="Plasmid unnamed1"/>
</dbReference>
<protein>
    <submittedName>
        <fullName evidence="1">Uncharacterized protein</fullName>
    </submittedName>
</protein>
<sequence>MPEKLFAQCEHCHHLFLSKSVQMDKQTFQNSAMENNNEPCPICLETTKVDKSNLKFHK</sequence>
<name>A0ABY4HGR2_9BACI</name>
<proteinExistence type="predicted"/>
<keyword evidence="2" id="KW-1185">Reference proteome</keyword>
<reference evidence="1" key="1">
    <citation type="submission" date="2022-04" db="EMBL/GenBank/DDBJ databases">
        <title>Halobacillus sp. isolated from saltern.</title>
        <authorList>
            <person name="Won M."/>
            <person name="Lee C.-M."/>
            <person name="Woen H.-Y."/>
            <person name="Kwon S.-W."/>
        </authorList>
    </citation>
    <scope>NUCLEOTIDE SEQUENCE</scope>
    <source>
        <strain evidence="1">SSHM10-5</strain>
        <plasmid evidence="1">unnamed1</plasmid>
    </source>
</reference>
<evidence type="ECO:0000313" key="1">
    <source>
        <dbReference type="EMBL" id="UOR14111.1"/>
    </source>
</evidence>
<evidence type="ECO:0000313" key="2">
    <source>
        <dbReference type="Proteomes" id="UP000830326"/>
    </source>
</evidence>
<dbReference type="EMBL" id="CP095076">
    <property type="protein sequence ID" value="UOR14111.1"/>
    <property type="molecule type" value="Genomic_DNA"/>
</dbReference>
<dbReference type="RefSeq" id="WP_245036217.1">
    <property type="nucleotide sequence ID" value="NZ_CP095076.1"/>
</dbReference>